<name>G3HVM5_CRIGR</name>
<dbReference type="InParanoid" id="G3HVM5"/>
<dbReference type="AlphaFoldDB" id="G3HVM5"/>
<evidence type="ECO:0000313" key="1">
    <source>
        <dbReference type="EMBL" id="EGW12616.1"/>
    </source>
</evidence>
<protein>
    <submittedName>
        <fullName evidence="1">Uncharacterized protein</fullName>
    </submittedName>
</protein>
<accession>G3HVM5</accession>
<sequence>MPIDQCLTQPSSLAVDGRKFRYPQLDSTQRMSDFGALVPKWNVFIKPLPSGFRELCGRGAERL</sequence>
<dbReference type="Proteomes" id="UP000001075">
    <property type="component" value="Unassembled WGS sequence"/>
</dbReference>
<dbReference type="EMBL" id="JH000781">
    <property type="protein sequence ID" value="EGW12616.1"/>
    <property type="molecule type" value="Genomic_DNA"/>
</dbReference>
<proteinExistence type="predicted"/>
<organism evidence="1 2">
    <name type="scientific">Cricetulus griseus</name>
    <name type="common">Chinese hamster</name>
    <name type="synonym">Cricetulus barabensis griseus</name>
    <dbReference type="NCBI Taxonomy" id="10029"/>
    <lineage>
        <taxon>Eukaryota</taxon>
        <taxon>Metazoa</taxon>
        <taxon>Chordata</taxon>
        <taxon>Craniata</taxon>
        <taxon>Vertebrata</taxon>
        <taxon>Euteleostomi</taxon>
        <taxon>Mammalia</taxon>
        <taxon>Eutheria</taxon>
        <taxon>Euarchontoglires</taxon>
        <taxon>Glires</taxon>
        <taxon>Rodentia</taxon>
        <taxon>Myomorpha</taxon>
        <taxon>Muroidea</taxon>
        <taxon>Cricetidae</taxon>
        <taxon>Cricetinae</taxon>
        <taxon>Cricetulus</taxon>
    </lineage>
</organism>
<gene>
    <name evidence="1" type="ORF">I79_015003</name>
</gene>
<evidence type="ECO:0000313" key="2">
    <source>
        <dbReference type="Proteomes" id="UP000001075"/>
    </source>
</evidence>
<reference evidence="2" key="1">
    <citation type="journal article" date="2011" name="Nat. Biotechnol.">
        <title>The genomic sequence of the Chinese hamster ovary (CHO)-K1 cell line.</title>
        <authorList>
            <person name="Xu X."/>
            <person name="Nagarajan H."/>
            <person name="Lewis N.E."/>
            <person name="Pan S."/>
            <person name="Cai Z."/>
            <person name="Liu X."/>
            <person name="Chen W."/>
            <person name="Xie M."/>
            <person name="Wang W."/>
            <person name="Hammond S."/>
            <person name="Andersen M.R."/>
            <person name="Neff N."/>
            <person name="Passarelli B."/>
            <person name="Koh W."/>
            <person name="Fan H.C."/>
            <person name="Wang J."/>
            <person name="Gui Y."/>
            <person name="Lee K.H."/>
            <person name="Betenbaugh M.J."/>
            <person name="Quake S.R."/>
            <person name="Famili I."/>
            <person name="Palsson B.O."/>
            <person name="Wang J."/>
        </authorList>
    </citation>
    <scope>NUCLEOTIDE SEQUENCE [LARGE SCALE GENOMIC DNA]</scope>
    <source>
        <strain evidence="2">CHO K1 cell line</strain>
    </source>
</reference>